<evidence type="ECO:0000313" key="2">
    <source>
        <dbReference type="Proteomes" id="UP000799118"/>
    </source>
</evidence>
<dbReference type="Proteomes" id="UP000799118">
    <property type="component" value="Unassembled WGS sequence"/>
</dbReference>
<gene>
    <name evidence="1" type="ORF">BT96DRAFT_269615</name>
</gene>
<evidence type="ECO:0000313" key="1">
    <source>
        <dbReference type="EMBL" id="KAE9406283.1"/>
    </source>
</evidence>
<reference evidence="1" key="1">
    <citation type="journal article" date="2019" name="Environ. Microbiol.">
        <title>Fungal ecological strategies reflected in gene transcription - a case study of two litter decomposers.</title>
        <authorList>
            <person name="Barbi F."/>
            <person name="Kohler A."/>
            <person name="Barry K."/>
            <person name="Baskaran P."/>
            <person name="Daum C."/>
            <person name="Fauchery L."/>
            <person name="Ihrmark K."/>
            <person name="Kuo A."/>
            <person name="LaButti K."/>
            <person name="Lipzen A."/>
            <person name="Morin E."/>
            <person name="Grigoriev I.V."/>
            <person name="Henrissat B."/>
            <person name="Lindahl B."/>
            <person name="Martin F."/>
        </authorList>
    </citation>
    <scope>NUCLEOTIDE SEQUENCE</scope>
    <source>
        <strain evidence="1">JB14</strain>
    </source>
</reference>
<dbReference type="EMBL" id="ML769403">
    <property type="protein sequence ID" value="KAE9406283.1"/>
    <property type="molecule type" value="Genomic_DNA"/>
</dbReference>
<name>A0A6A4I8W3_9AGAR</name>
<proteinExistence type="predicted"/>
<keyword evidence="2" id="KW-1185">Reference proteome</keyword>
<sequence>MCYLQNTAKRYKGCGDLVRIKRDKIDCNRTDCALSGLHNPEYHVCASTCSQT</sequence>
<dbReference type="AlphaFoldDB" id="A0A6A4I8W3"/>
<accession>A0A6A4I8W3</accession>
<organism evidence="1 2">
    <name type="scientific">Gymnopus androsaceus JB14</name>
    <dbReference type="NCBI Taxonomy" id="1447944"/>
    <lineage>
        <taxon>Eukaryota</taxon>
        <taxon>Fungi</taxon>
        <taxon>Dikarya</taxon>
        <taxon>Basidiomycota</taxon>
        <taxon>Agaricomycotina</taxon>
        <taxon>Agaricomycetes</taxon>
        <taxon>Agaricomycetidae</taxon>
        <taxon>Agaricales</taxon>
        <taxon>Marasmiineae</taxon>
        <taxon>Omphalotaceae</taxon>
        <taxon>Gymnopus</taxon>
    </lineage>
</organism>
<protein>
    <submittedName>
        <fullName evidence="1">Uncharacterized protein</fullName>
    </submittedName>
</protein>